<evidence type="ECO:0000313" key="17">
    <source>
        <dbReference type="EMBL" id="JAI18165.1"/>
    </source>
</evidence>
<evidence type="ECO:0000256" key="8">
    <source>
        <dbReference type="ARBA" id="ARBA00022824"/>
    </source>
</evidence>
<dbReference type="SUPFAM" id="SSF48264">
    <property type="entry name" value="Cytochrome P450"/>
    <property type="match status" value="1"/>
</dbReference>
<evidence type="ECO:0000256" key="10">
    <source>
        <dbReference type="ARBA" id="ARBA00023002"/>
    </source>
</evidence>
<dbReference type="Pfam" id="PF00067">
    <property type="entry name" value="p450"/>
    <property type="match status" value="1"/>
</dbReference>
<proteinExistence type="inferred from homology"/>
<keyword evidence="10 16" id="KW-0560">Oxidoreductase</keyword>
<evidence type="ECO:0000256" key="9">
    <source>
        <dbReference type="ARBA" id="ARBA00022848"/>
    </source>
</evidence>
<evidence type="ECO:0000256" key="6">
    <source>
        <dbReference type="ARBA" id="ARBA00022617"/>
    </source>
</evidence>
<dbReference type="PRINTS" id="PR00385">
    <property type="entry name" value="P450"/>
</dbReference>
<dbReference type="GO" id="GO:0016712">
    <property type="term" value="F:oxidoreductase activity, acting on paired donors, with incorporation or reduction of molecular oxygen, reduced flavin or flavoprotein as one donor, and incorporation of one atom of oxygen"/>
    <property type="evidence" value="ECO:0007669"/>
    <property type="project" value="UniProtKB-EC"/>
</dbReference>
<keyword evidence="6 15" id="KW-0349">Heme</keyword>
<dbReference type="GO" id="GO:0005506">
    <property type="term" value="F:iron ion binding"/>
    <property type="evidence" value="ECO:0007669"/>
    <property type="project" value="InterPro"/>
</dbReference>
<comment type="similarity">
    <text evidence="4 16">Belongs to the cytochrome P450 family.</text>
</comment>
<comment type="cofactor">
    <cofactor evidence="1 15">
        <name>heme</name>
        <dbReference type="ChEBI" id="CHEBI:30413"/>
    </cofactor>
</comment>
<sequence length="515" mass="58802">MLWLLIGLVTVVTLLYFYGTRTFDYWSKRGVKHDPPIPFFGTAKRQFLQQISFADIYDEMYWKYPKERFVGYYLTTTPLLILRDPELIKRVLVSDFSYFHSRSLHPLDEVPEPMLNNLFSCEGDLWRLLRQRLTPAFTSGKLKAMFPLIVSRAEKLQLVAAEAASSSAEVDVRDLMARYTTDFIGACGFGIDTDTLSDENSMFRKLGRRIFTQTTRDVVATILKYMMPSMFTSLTFLDPEVSTNTISLVRTIMKQRDFKPSGRNDFIDMLLELKLKGKITGDSLEIKNPDGSPRIAEFEFDDVLMAAQVFVFFAAGFETSSSATSYTLHELAHHPECQKKCQDEIDEVLARYDNKLSYDALKEMKYLNMCFSEGLRVFPSLGYLIRKCEKPYTIPDTDITIDKGVKMIIPVKSLHADPLYWDQPEQFRPERFHPDNVAKIHKHLYLPFGEGPRACIGERLGQMQSLAGLAAILSRFSVAPSKSTIRRPIIDTKVMAVQSVLGGIPLALTARKKIQ</sequence>
<keyword evidence="7 15" id="KW-0479">Metal-binding</keyword>
<comment type="catalytic activity">
    <reaction evidence="14">
        <text>an organic molecule + reduced [NADPH--hemoprotein reductase] + O2 = an alcohol + oxidized [NADPH--hemoprotein reductase] + H2O + H(+)</text>
        <dbReference type="Rhea" id="RHEA:17149"/>
        <dbReference type="Rhea" id="RHEA-COMP:11964"/>
        <dbReference type="Rhea" id="RHEA-COMP:11965"/>
        <dbReference type="ChEBI" id="CHEBI:15377"/>
        <dbReference type="ChEBI" id="CHEBI:15378"/>
        <dbReference type="ChEBI" id="CHEBI:15379"/>
        <dbReference type="ChEBI" id="CHEBI:30879"/>
        <dbReference type="ChEBI" id="CHEBI:57618"/>
        <dbReference type="ChEBI" id="CHEBI:58210"/>
        <dbReference type="ChEBI" id="CHEBI:142491"/>
        <dbReference type="EC" id="1.14.14.1"/>
    </reaction>
</comment>
<dbReference type="InterPro" id="IPR017972">
    <property type="entry name" value="Cyt_P450_CS"/>
</dbReference>
<dbReference type="EMBL" id="GCVX01000065">
    <property type="protein sequence ID" value="JAI18165.1"/>
    <property type="molecule type" value="Transcribed_RNA"/>
</dbReference>
<reference evidence="17" key="1">
    <citation type="journal article" date="2015" name="PLoS ONE">
        <title>The Peripheral Olfactory Repertoire of the Lightbrown Apple Moth, Epiphyas postvittana.</title>
        <authorList>
            <person name="Corcoran J.A."/>
            <person name="Jordan M.D."/>
            <person name="Thrimawithana A.H."/>
            <person name="Crowhurst R.N."/>
            <person name="Newcomb R.D."/>
        </authorList>
    </citation>
    <scope>NUCLEOTIDE SEQUENCE</scope>
</reference>
<dbReference type="AlphaFoldDB" id="A0A0K8TVS2"/>
<dbReference type="GO" id="GO:0005789">
    <property type="term" value="C:endoplasmic reticulum membrane"/>
    <property type="evidence" value="ECO:0007669"/>
    <property type="project" value="UniProtKB-SubCell"/>
</dbReference>
<evidence type="ECO:0000256" key="11">
    <source>
        <dbReference type="ARBA" id="ARBA00023004"/>
    </source>
</evidence>
<dbReference type="InterPro" id="IPR036396">
    <property type="entry name" value="Cyt_P450_sf"/>
</dbReference>
<dbReference type="PANTHER" id="PTHR24292">
    <property type="entry name" value="CYTOCHROME P450"/>
    <property type="match status" value="1"/>
</dbReference>
<dbReference type="EC" id="1.14.14.1" evidence="5"/>
<dbReference type="PANTHER" id="PTHR24292:SF54">
    <property type="entry name" value="CYP9F3-RELATED"/>
    <property type="match status" value="1"/>
</dbReference>
<evidence type="ECO:0000256" key="16">
    <source>
        <dbReference type="RuleBase" id="RU000461"/>
    </source>
</evidence>
<keyword evidence="11 15" id="KW-0408">Iron</keyword>
<evidence type="ECO:0000256" key="15">
    <source>
        <dbReference type="PIRSR" id="PIRSR602401-1"/>
    </source>
</evidence>
<evidence type="ECO:0000256" key="4">
    <source>
        <dbReference type="ARBA" id="ARBA00010617"/>
    </source>
</evidence>
<dbReference type="GO" id="GO:0020037">
    <property type="term" value="F:heme binding"/>
    <property type="evidence" value="ECO:0007669"/>
    <property type="project" value="InterPro"/>
</dbReference>
<keyword evidence="12 16" id="KW-0503">Monooxygenase</keyword>
<keyword evidence="9" id="KW-0492">Microsome</keyword>
<protein>
    <recommendedName>
        <fullName evidence="5">unspecific monooxygenase</fullName>
        <ecNumber evidence="5">1.14.14.1</ecNumber>
    </recommendedName>
</protein>
<accession>A0A0K8TVS2</accession>
<evidence type="ECO:0000256" key="1">
    <source>
        <dbReference type="ARBA" id="ARBA00001971"/>
    </source>
</evidence>
<dbReference type="Gene3D" id="1.10.630.10">
    <property type="entry name" value="Cytochrome P450"/>
    <property type="match status" value="1"/>
</dbReference>
<comment type="subcellular location">
    <subcellularLocation>
        <location evidence="3">Endoplasmic reticulum membrane</location>
        <topology evidence="3">Peripheral membrane protein</topology>
    </subcellularLocation>
    <subcellularLocation>
        <location evidence="2">Microsome membrane</location>
        <topology evidence="2">Peripheral membrane protein</topology>
    </subcellularLocation>
</comment>
<dbReference type="PROSITE" id="PS00086">
    <property type="entry name" value="CYTOCHROME_P450"/>
    <property type="match status" value="1"/>
</dbReference>
<dbReference type="PRINTS" id="PR00463">
    <property type="entry name" value="EP450I"/>
</dbReference>
<dbReference type="InterPro" id="IPR001128">
    <property type="entry name" value="Cyt_P450"/>
</dbReference>
<evidence type="ECO:0000256" key="5">
    <source>
        <dbReference type="ARBA" id="ARBA00012109"/>
    </source>
</evidence>
<keyword evidence="13" id="KW-0472">Membrane</keyword>
<evidence type="ECO:0000256" key="14">
    <source>
        <dbReference type="ARBA" id="ARBA00047827"/>
    </source>
</evidence>
<evidence type="ECO:0000256" key="13">
    <source>
        <dbReference type="ARBA" id="ARBA00023136"/>
    </source>
</evidence>
<feature type="binding site" description="axial binding residue" evidence="15">
    <location>
        <position position="455"/>
    </location>
    <ligand>
        <name>heme</name>
        <dbReference type="ChEBI" id="CHEBI:30413"/>
    </ligand>
    <ligandPart>
        <name>Fe</name>
        <dbReference type="ChEBI" id="CHEBI:18248"/>
    </ligandPart>
</feature>
<organism evidence="17">
    <name type="scientific">Epiphyas postvittana</name>
    <name type="common">Light brown apple moth</name>
    <dbReference type="NCBI Taxonomy" id="65032"/>
    <lineage>
        <taxon>Eukaryota</taxon>
        <taxon>Metazoa</taxon>
        <taxon>Ecdysozoa</taxon>
        <taxon>Arthropoda</taxon>
        <taxon>Hexapoda</taxon>
        <taxon>Insecta</taxon>
        <taxon>Pterygota</taxon>
        <taxon>Neoptera</taxon>
        <taxon>Endopterygota</taxon>
        <taxon>Lepidoptera</taxon>
        <taxon>Glossata</taxon>
        <taxon>Ditrysia</taxon>
        <taxon>Tortricoidea</taxon>
        <taxon>Tortricidae</taxon>
        <taxon>Tortricinae</taxon>
        <taxon>Epiphyas</taxon>
    </lineage>
</organism>
<name>A0A0K8TVS2_EPIPO</name>
<evidence type="ECO:0000256" key="2">
    <source>
        <dbReference type="ARBA" id="ARBA00004174"/>
    </source>
</evidence>
<evidence type="ECO:0000256" key="12">
    <source>
        <dbReference type="ARBA" id="ARBA00023033"/>
    </source>
</evidence>
<dbReference type="InterPro" id="IPR002401">
    <property type="entry name" value="Cyt_P450_E_grp-I"/>
</dbReference>
<dbReference type="FunFam" id="1.10.630.10:FF:000042">
    <property type="entry name" value="Cytochrome P450"/>
    <property type="match status" value="1"/>
</dbReference>
<dbReference type="CDD" id="cd11056">
    <property type="entry name" value="CYP6-like"/>
    <property type="match status" value="1"/>
</dbReference>
<evidence type="ECO:0000256" key="3">
    <source>
        <dbReference type="ARBA" id="ARBA00004406"/>
    </source>
</evidence>
<evidence type="ECO:0000256" key="7">
    <source>
        <dbReference type="ARBA" id="ARBA00022723"/>
    </source>
</evidence>
<keyword evidence="8" id="KW-0256">Endoplasmic reticulum</keyword>
<dbReference type="InterPro" id="IPR050476">
    <property type="entry name" value="Insect_CytP450_Detox"/>
</dbReference>